<gene>
    <name evidence="1" type="ORF">GCM10023340_08240</name>
</gene>
<evidence type="ECO:0000313" key="2">
    <source>
        <dbReference type="Proteomes" id="UP001500221"/>
    </source>
</evidence>
<organism evidence="1 2">
    <name type="scientific">Nocardioides marinquilinus</name>
    <dbReference type="NCBI Taxonomy" id="1210400"/>
    <lineage>
        <taxon>Bacteria</taxon>
        <taxon>Bacillati</taxon>
        <taxon>Actinomycetota</taxon>
        <taxon>Actinomycetes</taxon>
        <taxon>Propionibacteriales</taxon>
        <taxon>Nocardioidaceae</taxon>
        <taxon>Nocardioides</taxon>
    </lineage>
</organism>
<proteinExistence type="predicted"/>
<comment type="caution">
    <text evidence="1">The sequence shown here is derived from an EMBL/GenBank/DDBJ whole genome shotgun (WGS) entry which is preliminary data.</text>
</comment>
<accession>A0ABP9PA92</accession>
<dbReference type="Proteomes" id="UP001500221">
    <property type="component" value="Unassembled WGS sequence"/>
</dbReference>
<dbReference type="RefSeq" id="WP_345454803.1">
    <property type="nucleotide sequence ID" value="NZ_BAABKG010000001.1"/>
</dbReference>
<name>A0ABP9PA92_9ACTN</name>
<sequence>MSAAAPLLRAYIDETGDRGVSGKSSPYFAFACVLVGDEDEAPMRAALSQLRRDLNVPVGRPLHWKDHVKTFSRRQHVTDVLTAVPRIRLNYVVVEKAAIPAGAGMRTDQAVFYNFAAALCMERILLAAGGWPGGQRDVVVRFGHVRGFNHQTTRDYLDHRARRQDPSWVPWRLRRGDVHFNDQTSFDGLQCADAFAGMLSAALRPDQFGNYEPHHLVRTRPLIREYRGRCWGTGFKWLGNEATIRGMPWWPEMNI</sequence>
<evidence type="ECO:0000313" key="1">
    <source>
        <dbReference type="EMBL" id="GAA5143257.1"/>
    </source>
</evidence>
<keyword evidence="2" id="KW-1185">Reference proteome</keyword>
<reference evidence="2" key="1">
    <citation type="journal article" date="2019" name="Int. J. Syst. Evol. Microbiol.">
        <title>The Global Catalogue of Microorganisms (GCM) 10K type strain sequencing project: providing services to taxonomists for standard genome sequencing and annotation.</title>
        <authorList>
            <consortium name="The Broad Institute Genomics Platform"/>
            <consortium name="The Broad Institute Genome Sequencing Center for Infectious Disease"/>
            <person name="Wu L."/>
            <person name="Ma J."/>
        </authorList>
    </citation>
    <scope>NUCLEOTIDE SEQUENCE [LARGE SCALE GENOMIC DNA]</scope>
    <source>
        <strain evidence="2">JCM 18459</strain>
    </source>
</reference>
<dbReference type="InterPro" id="IPR024524">
    <property type="entry name" value="DUF3800"/>
</dbReference>
<protein>
    <recommendedName>
        <fullName evidence="3">DUF3800 domain-containing protein</fullName>
    </recommendedName>
</protein>
<dbReference type="Pfam" id="PF12686">
    <property type="entry name" value="DUF3800"/>
    <property type="match status" value="1"/>
</dbReference>
<evidence type="ECO:0008006" key="3">
    <source>
        <dbReference type="Google" id="ProtNLM"/>
    </source>
</evidence>
<dbReference type="EMBL" id="BAABKG010000001">
    <property type="protein sequence ID" value="GAA5143257.1"/>
    <property type="molecule type" value="Genomic_DNA"/>
</dbReference>